<reference evidence="3" key="1">
    <citation type="submission" date="2010-05" db="EMBL/GenBank/DDBJ databases">
        <title>Complete sequence of Methylotenera sp. 301.</title>
        <authorList>
            <person name="Lucas S."/>
            <person name="Copeland A."/>
            <person name="Lapidus A."/>
            <person name="Cheng J.-F."/>
            <person name="Bruce D."/>
            <person name="Goodwin L."/>
            <person name="Pitluck S."/>
            <person name="Clum A."/>
            <person name="Land M."/>
            <person name="Hauser L."/>
            <person name="Kyrpides N."/>
            <person name="Ivanova N."/>
            <person name="Chistoservova L."/>
            <person name="Kalyuzhnaya M."/>
            <person name="Woyke T."/>
        </authorList>
    </citation>
    <scope>NUCLEOTIDE SEQUENCE [LARGE SCALE GENOMIC DNA]</scope>
    <source>
        <strain evidence="3">301</strain>
    </source>
</reference>
<evidence type="ECO:0000256" key="1">
    <source>
        <dbReference type="SAM" id="Phobius"/>
    </source>
</evidence>
<dbReference type="RefSeq" id="WP_013148983.1">
    <property type="nucleotide sequence ID" value="NC_014207.1"/>
</dbReference>
<name>D7DLY1_METV0</name>
<reference evidence="2 3" key="2">
    <citation type="journal article" date="2011" name="J. Bacteriol.">
        <title>Genomes of three methylotrophs from a single niche uncover genetic and metabolic divergence of Methylophilaceae.</title>
        <authorList>
            <person name="Lapidus A."/>
            <person name="Clum A."/>
            <person name="Labutti K."/>
            <person name="Kaluzhnaya M.G."/>
            <person name="Lim S."/>
            <person name="Beck D.A."/>
            <person name="Glavina Del Rio T."/>
            <person name="Nolan M."/>
            <person name="Mavromatis K."/>
            <person name="Huntemann M."/>
            <person name="Lucas S."/>
            <person name="Lidstrom M.E."/>
            <person name="Ivanova N."/>
            <person name="Chistoserdova L."/>
        </authorList>
    </citation>
    <scope>NUCLEOTIDE SEQUENCE [LARGE SCALE GENOMIC DNA]</scope>
    <source>
        <strain evidence="2 3">301</strain>
    </source>
</reference>
<dbReference type="STRING" id="666681.M301_2310"/>
<keyword evidence="1" id="KW-1133">Transmembrane helix</keyword>
<dbReference type="EMBL" id="CP002056">
    <property type="protein sequence ID" value="ADI30675.1"/>
    <property type="molecule type" value="Genomic_DNA"/>
</dbReference>
<dbReference type="HOGENOM" id="CLU_052159_0_0_4"/>
<dbReference type="KEGG" id="meh:M301_2310"/>
<dbReference type="AlphaFoldDB" id="D7DLY1"/>
<dbReference type="Proteomes" id="UP000000383">
    <property type="component" value="Chromosome"/>
</dbReference>
<feature type="transmembrane region" description="Helical" evidence="1">
    <location>
        <begin position="57"/>
        <end position="76"/>
    </location>
</feature>
<dbReference type="OrthoDB" id="8771597at2"/>
<gene>
    <name evidence="2" type="ordered locus">M301_2310</name>
</gene>
<evidence type="ECO:0000313" key="2">
    <source>
        <dbReference type="EMBL" id="ADI30675.1"/>
    </source>
</evidence>
<evidence type="ECO:0008006" key="4">
    <source>
        <dbReference type="Google" id="ProtNLM"/>
    </source>
</evidence>
<proteinExistence type="predicted"/>
<accession>D7DLY1</accession>
<keyword evidence="3" id="KW-1185">Reference proteome</keyword>
<organism evidence="2 3">
    <name type="scientific">Methylotenera versatilis (strain 301)</name>
    <dbReference type="NCBI Taxonomy" id="666681"/>
    <lineage>
        <taxon>Bacteria</taxon>
        <taxon>Pseudomonadati</taxon>
        <taxon>Pseudomonadota</taxon>
        <taxon>Betaproteobacteria</taxon>
        <taxon>Nitrosomonadales</taxon>
        <taxon>Methylophilaceae</taxon>
        <taxon>Methylotenera</taxon>
    </lineage>
</organism>
<evidence type="ECO:0000313" key="3">
    <source>
        <dbReference type="Proteomes" id="UP000000383"/>
    </source>
</evidence>
<protein>
    <recommendedName>
        <fullName evidence="4">DUF4124 domain-containing protein</fullName>
    </recommendedName>
</protein>
<sequence>MGLRLCNFNFSDLKYKVDDFYSDVLQIYSFKFIVDFTLNHLNIKDVIMMAKSGFRTIVISTLVFFCMCAASEAAVFKCTYKGKSIFTDNPSLCISSNSILKSTSSTASANTPSKVPSSTKPTTAAVLTDTVFAPSSFWYTPIPLNTTLDSNSANYVKEFLRQKSLYYNNVEVNTYKYASPVYIAESNTPLVNVGFNNCQNKTWTDPTFVKMMTSVPVPSIAKQSAGGDSEMTIYQPSTDTLWEMWGTSQDSNGKWSACWGGQITQASKSAGLNLKNYGTTATGLPFLGGQITAEELARGEIKHVIGISMVDLETWSIYSYPALRSDGYNPNNEANRIAEGRRFRLDPTINVDNLAMSKTAKIIAKAAQKYGFVVWDKAGAISIRAQNALSYKQLGKADPYPALYEYKPTYAVLNGFPWDKLQFLPINYGKP</sequence>
<keyword evidence="1" id="KW-0812">Transmembrane</keyword>
<dbReference type="eggNOG" id="ENOG5030J7Z">
    <property type="taxonomic scope" value="Bacteria"/>
</dbReference>
<keyword evidence="1" id="KW-0472">Membrane</keyword>